<organism evidence="3 4">
    <name type="scientific">Paenibacillus chartarius</name>
    <dbReference type="NCBI Taxonomy" id="747481"/>
    <lineage>
        <taxon>Bacteria</taxon>
        <taxon>Bacillati</taxon>
        <taxon>Bacillota</taxon>
        <taxon>Bacilli</taxon>
        <taxon>Bacillales</taxon>
        <taxon>Paenibacillaceae</taxon>
        <taxon>Paenibacillus</taxon>
    </lineage>
</organism>
<reference evidence="3 4" key="1">
    <citation type="submission" date="2024-09" db="EMBL/GenBank/DDBJ databases">
        <authorList>
            <person name="Sun Q."/>
            <person name="Mori K."/>
        </authorList>
    </citation>
    <scope>NUCLEOTIDE SEQUENCE [LARGE SCALE GENOMIC DNA]</scope>
    <source>
        <strain evidence="3 4">CCM 7759</strain>
    </source>
</reference>
<evidence type="ECO:0000313" key="4">
    <source>
        <dbReference type="Proteomes" id="UP001589776"/>
    </source>
</evidence>
<dbReference type="PANTHER" id="PTHR37804:SF1">
    <property type="entry name" value="CDAA REGULATORY PROTEIN CDAR"/>
    <property type="match status" value="1"/>
</dbReference>
<sequence>MDKWLGNTNVVRVVALILGIMLWGIVHLEEMNTGTTSVSSGIREDKINEVSITPKYDAGQYLISSMEPSKVTVLLKGRDSALRKVSTVSYQVVLDLTNVKEGEHTLPLQAIGFPSSVEVQIIPDRVKVTLEKQERKEVPVVINVRGTPGTGLKAGQPIVKPNKVNVTLPASRLDEVDSVVGEINVDKATSAVSKQVKLQAIGQNGRELTVDINPAVVDVEVPITSPFKTVPLQLKYIGIPAKGFSVASVTPEKDKVTVYGTQENVDKLEFYQGPDIDLTGLSESKELSMTMPLRGAVTQVDPPQLKVRVEIVPTTTKAFENVPLTIIGQNDAYDTKIAVPETGHVNLLLDGAQSILDSLSQQDIQALVNVSNLPPGRHDVPVMLNLPAFVQRGLTPELRATVEIEAKPGAAGAGVGAGAGVTGDGAAAGGAAGGTPATGGDTGTGNPGVDAGTPAASTGTPAAGQ</sequence>
<dbReference type="Gene3D" id="2.170.120.30">
    <property type="match status" value="2"/>
</dbReference>
<dbReference type="InterPro" id="IPR012505">
    <property type="entry name" value="YbbR"/>
</dbReference>
<evidence type="ECO:0000256" key="1">
    <source>
        <dbReference type="SAM" id="MobiDB-lite"/>
    </source>
</evidence>
<feature type="compositionally biased region" description="Gly residues" evidence="1">
    <location>
        <begin position="424"/>
        <end position="446"/>
    </location>
</feature>
<keyword evidence="4" id="KW-1185">Reference proteome</keyword>
<keyword evidence="2" id="KW-0812">Transmembrane</keyword>
<feature type="region of interest" description="Disordered" evidence="1">
    <location>
        <begin position="424"/>
        <end position="465"/>
    </location>
</feature>
<proteinExistence type="predicted"/>
<dbReference type="Gene3D" id="2.170.120.40">
    <property type="entry name" value="YbbR-like domain"/>
    <property type="match status" value="2"/>
</dbReference>
<accession>A0ABV6DM69</accession>
<name>A0ABV6DM69_9BACL</name>
<dbReference type="PANTHER" id="PTHR37804">
    <property type="entry name" value="CDAA REGULATORY PROTEIN CDAR"/>
    <property type="match status" value="1"/>
</dbReference>
<dbReference type="Proteomes" id="UP001589776">
    <property type="component" value="Unassembled WGS sequence"/>
</dbReference>
<dbReference type="EMBL" id="JBHLWN010000061">
    <property type="protein sequence ID" value="MFC0213745.1"/>
    <property type="molecule type" value="Genomic_DNA"/>
</dbReference>
<evidence type="ECO:0000313" key="3">
    <source>
        <dbReference type="EMBL" id="MFC0213745.1"/>
    </source>
</evidence>
<keyword evidence="2" id="KW-0472">Membrane</keyword>
<feature type="transmembrane region" description="Helical" evidence="2">
    <location>
        <begin position="9"/>
        <end position="28"/>
    </location>
</feature>
<feature type="compositionally biased region" description="Low complexity" evidence="1">
    <location>
        <begin position="451"/>
        <end position="465"/>
    </location>
</feature>
<comment type="caution">
    <text evidence="3">The sequence shown here is derived from an EMBL/GenBank/DDBJ whole genome shotgun (WGS) entry which is preliminary data.</text>
</comment>
<gene>
    <name evidence="3" type="ORF">ACFFK0_14970</name>
</gene>
<dbReference type="RefSeq" id="WP_377471076.1">
    <property type="nucleotide sequence ID" value="NZ_JBHLWN010000061.1"/>
</dbReference>
<dbReference type="InterPro" id="IPR053154">
    <property type="entry name" value="c-di-AMP_regulator"/>
</dbReference>
<protein>
    <submittedName>
        <fullName evidence="3">YbbR-like domain-containing protein</fullName>
    </submittedName>
</protein>
<keyword evidence="2" id="KW-1133">Transmembrane helix</keyword>
<dbReference type="Pfam" id="PF07949">
    <property type="entry name" value="YbbR"/>
    <property type="match status" value="3"/>
</dbReference>
<evidence type="ECO:0000256" key="2">
    <source>
        <dbReference type="SAM" id="Phobius"/>
    </source>
</evidence>